<organism evidence="2 3">
    <name type="scientific">Xanthomonas dyei</name>
    <dbReference type="NCBI Taxonomy" id="743699"/>
    <lineage>
        <taxon>Bacteria</taxon>
        <taxon>Pseudomonadati</taxon>
        <taxon>Pseudomonadota</taxon>
        <taxon>Gammaproteobacteria</taxon>
        <taxon>Lysobacterales</taxon>
        <taxon>Lysobacteraceae</taxon>
        <taxon>Xanthomonas</taxon>
    </lineage>
</organism>
<evidence type="ECO:0000256" key="1">
    <source>
        <dbReference type="SAM" id="MobiDB-lite"/>
    </source>
</evidence>
<accession>A0ABZ0DAC2</accession>
<name>A0ABZ0DAC2_9XANT</name>
<dbReference type="Proteomes" id="UP001304534">
    <property type="component" value="Chromosome"/>
</dbReference>
<evidence type="ECO:0000313" key="2">
    <source>
        <dbReference type="EMBL" id="WOB27218.1"/>
    </source>
</evidence>
<feature type="region of interest" description="Disordered" evidence="1">
    <location>
        <begin position="122"/>
        <end position="144"/>
    </location>
</feature>
<gene>
    <name evidence="2" type="ORF">NYR99_04425</name>
</gene>
<keyword evidence="3" id="KW-1185">Reference proteome</keyword>
<dbReference type="RefSeq" id="WP_316690333.1">
    <property type="nucleotide sequence ID" value="NZ_CP103837.1"/>
</dbReference>
<protein>
    <submittedName>
        <fullName evidence="2">Uncharacterized protein</fullName>
    </submittedName>
</protein>
<dbReference type="GeneID" id="95583091"/>
<evidence type="ECO:0000313" key="3">
    <source>
        <dbReference type="Proteomes" id="UP001304534"/>
    </source>
</evidence>
<sequence length="172" mass="17803">MAPKNTKNAPGHDDVSGLFARLGTQASEGYHDFAYTQLPPRQPGVTPAEAPATLQTAPVALEAVVAPVQVVAVAATSAIATSAAAATSGASSAAQPSSAMHAAALTDQTANVSLDDALAPLRKLRQRDEPGTRGLPSLERPAQTPLEQLFQRLLQADARSAAHSPLQRLRSR</sequence>
<proteinExistence type="predicted"/>
<reference evidence="2 3" key="1">
    <citation type="submission" date="2022-08" db="EMBL/GenBank/DDBJ databases">
        <title>Whole genome sequencing-based tracing of a 2022 introduction and outbreak of Xanthomonas hortorum pv. pelargonii.</title>
        <authorList>
            <person name="Iruegas-Bocardo F."/>
            <person name="Weisberg A.K."/>
            <person name="Riutta E.R."/>
            <person name="Kilday K."/>
            <person name="Bonkowski J.C."/>
            <person name="Creswell T."/>
            <person name="Daughtrey M.L."/>
            <person name="Rane K."/>
            <person name="Grunwald N.J."/>
            <person name="Chang J.H."/>
            <person name="Putnam M.L."/>
        </authorList>
    </citation>
    <scope>NUCLEOTIDE SEQUENCE [LARGE SCALE GENOMIC DNA]</scope>
    <source>
        <strain evidence="2 3">22-325</strain>
    </source>
</reference>
<dbReference type="EMBL" id="CP103840">
    <property type="protein sequence ID" value="WOB27218.1"/>
    <property type="molecule type" value="Genomic_DNA"/>
</dbReference>